<evidence type="ECO:0000256" key="5">
    <source>
        <dbReference type="ARBA" id="ARBA00022741"/>
    </source>
</evidence>
<evidence type="ECO:0000256" key="9">
    <source>
        <dbReference type="ARBA" id="ARBA00032554"/>
    </source>
</evidence>
<dbReference type="SUPFAM" id="SSF55060">
    <property type="entry name" value="GHMP Kinase, C-terminal domain"/>
    <property type="match status" value="1"/>
</dbReference>
<protein>
    <recommendedName>
        <fullName evidence="3 10">4-diphosphocytidyl-2-C-methyl-D-erythritol kinase</fullName>
        <shortName evidence="10">CMK</shortName>
        <ecNumber evidence="2 10">2.7.1.148</ecNumber>
    </recommendedName>
    <alternativeName>
        <fullName evidence="9 10">4-(cytidine-5'-diphospho)-2-C-methyl-D-erythritol kinase</fullName>
    </alternativeName>
</protein>
<feature type="domain" description="GHMP kinase N-terminal" evidence="11">
    <location>
        <begin position="68"/>
        <end position="145"/>
    </location>
</feature>
<dbReference type="Gene3D" id="3.30.230.10">
    <property type="match status" value="1"/>
</dbReference>
<evidence type="ECO:0000313" key="14">
    <source>
        <dbReference type="Proteomes" id="UP001501671"/>
    </source>
</evidence>
<dbReference type="InterPro" id="IPR004424">
    <property type="entry name" value="IspE"/>
</dbReference>
<dbReference type="HAMAP" id="MF_00061">
    <property type="entry name" value="IspE"/>
    <property type="match status" value="1"/>
</dbReference>
<keyword evidence="14" id="KW-1185">Reference proteome</keyword>
<dbReference type="InterPro" id="IPR020568">
    <property type="entry name" value="Ribosomal_Su5_D2-typ_SF"/>
</dbReference>
<dbReference type="InterPro" id="IPR036554">
    <property type="entry name" value="GHMP_kinase_C_sf"/>
</dbReference>
<dbReference type="EMBL" id="BAABFO010000021">
    <property type="protein sequence ID" value="GAA4339233.1"/>
    <property type="molecule type" value="Genomic_DNA"/>
</dbReference>
<reference evidence="14" key="1">
    <citation type="journal article" date="2019" name="Int. J. Syst. Evol. Microbiol.">
        <title>The Global Catalogue of Microorganisms (GCM) 10K type strain sequencing project: providing services to taxonomists for standard genome sequencing and annotation.</title>
        <authorList>
            <consortium name="The Broad Institute Genomics Platform"/>
            <consortium name="The Broad Institute Genome Sequencing Center for Infectious Disease"/>
            <person name="Wu L."/>
            <person name="Ma J."/>
        </authorList>
    </citation>
    <scope>NUCLEOTIDE SEQUENCE [LARGE SCALE GENOMIC DNA]</scope>
    <source>
        <strain evidence="14">JCM 17666</strain>
    </source>
</reference>
<feature type="binding site" evidence="10">
    <location>
        <begin position="95"/>
        <end position="105"/>
    </location>
    <ligand>
        <name>ATP</name>
        <dbReference type="ChEBI" id="CHEBI:30616"/>
    </ligand>
</feature>
<dbReference type="InterPro" id="IPR013750">
    <property type="entry name" value="GHMP_kinase_C_dom"/>
</dbReference>
<keyword evidence="4 10" id="KW-0808">Transferase</keyword>
<name>A0ABP8HGY8_9BURK</name>
<evidence type="ECO:0000259" key="12">
    <source>
        <dbReference type="Pfam" id="PF08544"/>
    </source>
</evidence>
<proteinExistence type="inferred from homology"/>
<evidence type="ECO:0000256" key="8">
    <source>
        <dbReference type="ARBA" id="ARBA00023229"/>
    </source>
</evidence>
<evidence type="ECO:0000256" key="6">
    <source>
        <dbReference type="ARBA" id="ARBA00022777"/>
    </source>
</evidence>
<dbReference type="GO" id="GO:0016301">
    <property type="term" value="F:kinase activity"/>
    <property type="evidence" value="ECO:0007669"/>
    <property type="project" value="UniProtKB-KW"/>
</dbReference>
<dbReference type="PIRSF" id="PIRSF010376">
    <property type="entry name" value="IspE"/>
    <property type="match status" value="1"/>
</dbReference>
<evidence type="ECO:0000256" key="2">
    <source>
        <dbReference type="ARBA" id="ARBA00012052"/>
    </source>
</evidence>
<evidence type="ECO:0000256" key="3">
    <source>
        <dbReference type="ARBA" id="ARBA00017473"/>
    </source>
</evidence>
<keyword evidence="5 10" id="KW-0547">Nucleotide-binding</keyword>
<evidence type="ECO:0000313" key="13">
    <source>
        <dbReference type="EMBL" id="GAA4339233.1"/>
    </source>
</evidence>
<comment type="similarity">
    <text evidence="1 10">Belongs to the GHMP kinase family. IspE subfamily.</text>
</comment>
<comment type="function">
    <text evidence="10">Catalyzes the phosphorylation of the position 2 hydroxy group of 4-diphosphocytidyl-2C-methyl-D-erythritol.</text>
</comment>
<dbReference type="InterPro" id="IPR006204">
    <property type="entry name" value="GHMP_kinase_N_dom"/>
</dbReference>
<dbReference type="InterPro" id="IPR014721">
    <property type="entry name" value="Ribsml_uS5_D2-typ_fold_subgr"/>
</dbReference>
<keyword evidence="7 10" id="KW-0067">ATP-binding</keyword>
<comment type="catalytic activity">
    <reaction evidence="10">
        <text>4-CDP-2-C-methyl-D-erythritol + ATP = 4-CDP-2-C-methyl-D-erythritol 2-phosphate + ADP + H(+)</text>
        <dbReference type="Rhea" id="RHEA:18437"/>
        <dbReference type="ChEBI" id="CHEBI:15378"/>
        <dbReference type="ChEBI" id="CHEBI:30616"/>
        <dbReference type="ChEBI" id="CHEBI:57823"/>
        <dbReference type="ChEBI" id="CHEBI:57919"/>
        <dbReference type="ChEBI" id="CHEBI:456216"/>
        <dbReference type="EC" id="2.7.1.148"/>
    </reaction>
</comment>
<evidence type="ECO:0000256" key="4">
    <source>
        <dbReference type="ARBA" id="ARBA00022679"/>
    </source>
</evidence>
<dbReference type="PANTHER" id="PTHR43527">
    <property type="entry name" value="4-DIPHOSPHOCYTIDYL-2-C-METHYL-D-ERYTHRITOL KINASE, CHLOROPLASTIC"/>
    <property type="match status" value="1"/>
</dbReference>
<keyword evidence="8 10" id="KW-0414">Isoprene biosynthesis</keyword>
<keyword evidence="6 10" id="KW-0418">Kinase</keyword>
<comment type="pathway">
    <text evidence="10">Isoprenoid biosynthesis; isopentenyl diphosphate biosynthesis via DXP pathway; isopentenyl diphosphate from 1-deoxy-D-xylulose 5-phosphate: step 3/6.</text>
</comment>
<dbReference type="Proteomes" id="UP001501671">
    <property type="component" value="Unassembled WGS sequence"/>
</dbReference>
<dbReference type="SUPFAM" id="SSF54211">
    <property type="entry name" value="Ribosomal protein S5 domain 2-like"/>
    <property type="match status" value="1"/>
</dbReference>
<feature type="active site" evidence="10">
    <location>
        <position position="12"/>
    </location>
</feature>
<sequence length="302" mass="32216">MQVLRDLPSPAKLNLFLHVVGRRADGYHLLQTAFRFIDLQDTLHLRERADGRVLRGSGPDGVPAEQDLTVRAARLLQEATGCGRGVEIDVEKRIPMGGGLGGGSSDAATVLIALNRLWGTGLDRGALMALALRLGADVPVFVFGRNAFAEGVGEELAPLALPPRWYVVAQPDASVPTAEVFGAPELTRNTPRVKITDFPAGAHGFFGRNDLEAVAFARYPQVGQAHRLMSQALANAGADAPAVRMSGSGACLFVECHSRQQADWAHDRIAAKMRVGPGGLQLKLLRTCAGLEAHPLQDWVAG</sequence>
<dbReference type="Gene3D" id="3.30.70.890">
    <property type="entry name" value="GHMP kinase, C-terminal domain"/>
    <property type="match status" value="1"/>
</dbReference>
<accession>A0ABP8HGY8</accession>
<gene>
    <name evidence="10 13" type="primary">ispE</name>
    <name evidence="13" type="ORF">GCM10023144_37250</name>
</gene>
<organism evidence="13 14">
    <name type="scientific">Pigmentiphaga soli</name>
    <dbReference type="NCBI Taxonomy" id="1007095"/>
    <lineage>
        <taxon>Bacteria</taxon>
        <taxon>Pseudomonadati</taxon>
        <taxon>Pseudomonadota</taxon>
        <taxon>Betaproteobacteria</taxon>
        <taxon>Burkholderiales</taxon>
        <taxon>Alcaligenaceae</taxon>
        <taxon>Pigmentiphaga</taxon>
    </lineage>
</organism>
<comment type="caution">
    <text evidence="13">The sequence shown here is derived from an EMBL/GenBank/DDBJ whole genome shotgun (WGS) entry which is preliminary data.</text>
</comment>
<evidence type="ECO:0000256" key="10">
    <source>
        <dbReference type="HAMAP-Rule" id="MF_00061"/>
    </source>
</evidence>
<feature type="domain" description="GHMP kinase C-terminal" evidence="12">
    <location>
        <begin position="215"/>
        <end position="273"/>
    </location>
</feature>
<dbReference type="EC" id="2.7.1.148" evidence="2 10"/>
<dbReference type="PANTHER" id="PTHR43527:SF2">
    <property type="entry name" value="4-DIPHOSPHOCYTIDYL-2-C-METHYL-D-ERYTHRITOL KINASE, CHLOROPLASTIC"/>
    <property type="match status" value="1"/>
</dbReference>
<dbReference type="Pfam" id="PF00288">
    <property type="entry name" value="GHMP_kinases_N"/>
    <property type="match status" value="1"/>
</dbReference>
<dbReference type="NCBIfam" id="TIGR00154">
    <property type="entry name" value="ispE"/>
    <property type="match status" value="1"/>
</dbReference>
<evidence type="ECO:0000259" key="11">
    <source>
        <dbReference type="Pfam" id="PF00288"/>
    </source>
</evidence>
<evidence type="ECO:0000256" key="1">
    <source>
        <dbReference type="ARBA" id="ARBA00009684"/>
    </source>
</evidence>
<feature type="active site" evidence="10">
    <location>
        <position position="137"/>
    </location>
</feature>
<evidence type="ECO:0000256" key="7">
    <source>
        <dbReference type="ARBA" id="ARBA00022840"/>
    </source>
</evidence>
<dbReference type="Pfam" id="PF08544">
    <property type="entry name" value="GHMP_kinases_C"/>
    <property type="match status" value="1"/>
</dbReference>